<dbReference type="Pfam" id="PF01476">
    <property type="entry name" value="LysM"/>
    <property type="match status" value="1"/>
</dbReference>
<evidence type="ECO:0000256" key="3">
    <source>
        <dbReference type="ARBA" id="ARBA00044955"/>
    </source>
</evidence>
<protein>
    <recommendedName>
        <fullName evidence="4">LysM domain-containing protein</fullName>
    </recommendedName>
</protein>
<dbReference type="InterPro" id="IPR052210">
    <property type="entry name" value="LysM1-like"/>
</dbReference>
<evidence type="ECO:0000313" key="6">
    <source>
        <dbReference type="Proteomes" id="UP001430848"/>
    </source>
</evidence>
<dbReference type="Proteomes" id="UP001430848">
    <property type="component" value="Unassembled WGS sequence"/>
</dbReference>
<dbReference type="CDD" id="cd00118">
    <property type="entry name" value="LysM"/>
    <property type="match status" value="1"/>
</dbReference>
<dbReference type="InterPro" id="IPR036779">
    <property type="entry name" value="LysM_dom_sf"/>
</dbReference>
<feature type="domain" description="LysM" evidence="4">
    <location>
        <begin position="298"/>
        <end position="345"/>
    </location>
</feature>
<feature type="domain" description="LysM" evidence="4">
    <location>
        <begin position="219"/>
        <end position="266"/>
    </location>
</feature>
<keyword evidence="2" id="KW-0843">Virulence</keyword>
<proteinExistence type="inferred from homology"/>
<sequence length="488" mass="50809">MAEFGITADEFLEWNPSVSEDCETSVGEQTALCSTSSTSIASTSTADAGTASSTAVSQGVTSTVASTATSSGPSTWRQNTTYSTAVPITSHSLTTIATDTAWPPTRTKAGQPDYCRSWHLVQARDTCETIANLAGTGVTVDDIKAWNPTLGDDCSGLYVGWWVCNGIQSQTSVTLTWSTTAANATVPDPTPYTPPTSTSVDWSFTPTPSLAGMPEDCQAYHLAQGNDSCRTVLATYTYITKEQFFEWNPALDGNCDGLWTGYYYCVASFNSTSEVPLPTVTDKPTTSTAPGAVASCTAWYSSTPDDTCATILAMFGRFSQADFVSWNPSLNSACSNLQPSLYYCVAVPGTPSTRTAAYTSTTTNATSSAAALPTGCTSTWYVGTDDTCAYVADVNGLSLSQFVALNPQLHASPSRCFLDSGSTVCVGGGSSSSSSGGLFDGTVAASTGTTTGTATKAAAAMRVAHGSPTVTPIYSMIQDLLNTQGDEL</sequence>
<evidence type="ECO:0000256" key="2">
    <source>
        <dbReference type="ARBA" id="ARBA00023026"/>
    </source>
</evidence>
<dbReference type="Gene3D" id="3.10.350.10">
    <property type="entry name" value="LysM domain"/>
    <property type="match status" value="4"/>
</dbReference>
<comment type="caution">
    <text evidence="5">The sequence shown here is derived from an EMBL/GenBank/DDBJ whole genome shotgun (WGS) entry which is preliminary data.</text>
</comment>
<reference evidence="5 6" key="1">
    <citation type="submission" date="2024-02" db="EMBL/GenBank/DDBJ databases">
        <title>De novo assembly and annotation of 12 fungi associated with fruit tree decline syndrome in Ontario, Canada.</title>
        <authorList>
            <person name="Sulman M."/>
            <person name="Ellouze W."/>
            <person name="Ilyukhin E."/>
        </authorList>
    </citation>
    <scope>NUCLEOTIDE SEQUENCE [LARGE SCALE GENOMIC DNA]</scope>
    <source>
        <strain evidence="5 6">M169</strain>
    </source>
</reference>
<evidence type="ECO:0000259" key="4">
    <source>
        <dbReference type="PROSITE" id="PS51782"/>
    </source>
</evidence>
<comment type="similarity">
    <text evidence="3">Belongs to the secreted LysM effector family.</text>
</comment>
<keyword evidence="6" id="KW-1185">Reference proteome</keyword>
<organism evidence="5 6">
    <name type="scientific">Diaporthe eres</name>
    <name type="common">Phomopsis oblonga</name>
    <dbReference type="NCBI Taxonomy" id="83184"/>
    <lineage>
        <taxon>Eukaryota</taxon>
        <taxon>Fungi</taxon>
        <taxon>Dikarya</taxon>
        <taxon>Ascomycota</taxon>
        <taxon>Pezizomycotina</taxon>
        <taxon>Sordariomycetes</taxon>
        <taxon>Sordariomycetidae</taxon>
        <taxon>Diaporthales</taxon>
        <taxon>Diaporthaceae</taxon>
        <taxon>Diaporthe</taxon>
        <taxon>Diaporthe eres species complex</taxon>
    </lineage>
</organism>
<dbReference type="SUPFAM" id="SSF54106">
    <property type="entry name" value="LysM domain"/>
    <property type="match status" value="1"/>
</dbReference>
<accession>A0ABR1NRZ1</accession>
<dbReference type="InterPro" id="IPR018392">
    <property type="entry name" value="LysM"/>
</dbReference>
<name>A0ABR1NRZ1_DIAER</name>
<keyword evidence="1" id="KW-0147">Chitin-binding</keyword>
<evidence type="ECO:0000313" key="5">
    <source>
        <dbReference type="EMBL" id="KAK7713073.1"/>
    </source>
</evidence>
<gene>
    <name evidence="5" type="ORF">SLS63_012155</name>
</gene>
<dbReference type="PANTHER" id="PTHR34997">
    <property type="entry name" value="AM15"/>
    <property type="match status" value="1"/>
</dbReference>
<evidence type="ECO:0000256" key="1">
    <source>
        <dbReference type="ARBA" id="ARBA00022669"/>
    </source>
</evidence>
<dbReference type="EMBL" id="JAKNSF020000129">
    <property type="protein sequence ID" value="KAK7713073.1"/>
    <property type="molecule type" value="Genomic_DNA"/>
</dbReference>
<dbReference type="PANTHER" id="PTHR34997:SF1">
    <property type="entry name" value="PEPTIDOGLYCAN-BINDING LYSIN DOMAIN"/>
    <property type="match status" value="1"/>
</dbReference>
<feature type="domain" description="LysM" evidence="4">
    <location>
        <begin position="117"/>
        <end position="165"/>
    </location>
</feature>
<dbReference type="PROSITE" id="PS51782">
    <property type="entry name" value="LYSM"/>
    <property type="match status" value="3"/>
</dbReference>